<keyword evidence="7" id="KW-1185">Reference proteome</keyword>
<dbReference type="Proteomes" id="UP001141950">
    <property type="component" value="Unassembled WGS sequence"/>
</dbReference>
<dbReference type="EMBL" id="JANIPJ010000017">
    <property type="protein sequence ID" value="MCR2806403.1"/>
    <property type="molecule type" value="Genomic_DNA"/>
</dbReference>
<sequence length="351" mass="39435">MADQGVAISMVYPIMKSLVQKGLDPAEFFEAAGFDARLLQDVEARIPGEELERLMKAAAAYSGDEHFGLHQGQMTDFADLGILGYVMMHSHTVRDALKAYQKYNDILCSGFNLDWKTEGNMLLLRLFMQHPGRMSRHCVEDMAGSVYRMIGRISNRSIPLWGIRFEHDQPADTAPYEASFGTIPAFGETANALCMNAEVLDYPILYSDPRLLAAFEAIAQETMDSLSDSAGFSVQVMRWMKNNMVTNFPTLQQTAESFGTSARTLQLKLKEENTTFHSLTAAVRKELAIGYLKRREYSIGDIAYALHFSEPSAFQSAFKKWTGMTPGQYRTQAREGKLSPARWEPNKKAFN</sequence>
<evidence type="ECO:0000256" key="3">
    <source>
        <dbReference type="ARBA" id="ARBA00023163"/>
    </source>
</evidence>
<reference evidence="6" key="1">
    <citation type="submission" date="2022-08" db="EMBL/GenBank/DDBJ databases">
        <title>The genomic sequence of strain Paenibacillus sp. SCIV0701.</title>
        <authorList>
            <person name="Zhao H."/>
        </authorList>
    </citation>
    <scope>NUCLEOTIDE SEQUENCE</scope>
    <source>
        <strain evidence="6">SCIV0701</strain>
    </source>
</reference>
<proteinExistence type="predicted"/>
<keyword evidence="2" id="KW-0238">DNA-binding</keyword>
<dbReference type="PANTHER" id="PTHR47894">
    <property type="entry name" value="HTH-TYPE TRANSCRIPTIONAL REGULATOR GADX"/>
    <property type="match status" value="1"/>
</dbReference>
<accession>A0A9X2MV28</accession>
<evidence type="ECO:0000259" key="5">
    <source>
        <dbReference type="PROSITE" id="PS01124"/>
    </source>
</evidence>
<protein>
    <submittedName>
        <fullName evidence="6">AraC family transcriptional regulator</fullName>
    </submittedName>
</protein>
<evidence type="ECO:0000313" key="7">
    <source>
        <dbReference type="Proteomes" id="UP001141950"/>
    </source>
</evidence>
<keyword evidence="1" id="KW-0805">Transcription regulation</keyword>
<evidence type="ECO:0000256" key="2">
    <source>
        <dbReference type="ARBA" id="ARBA00023125"/>
    </source>
</evidence>
<dbReference type="GO" id="GO:0003700">
    <property type="term" value="F:DNA-binding transcription factor activity"/>
    <property type="evidence" value="ECO:0007669"/>
    <property type="project" value="InterPro"/>
</dbReference>
<dbReference type="PANTHER" id="PTHR47894:SF1">
    <property type="entry name" value="HTH-TYPE TRANSCRIPTIONAL REGULATOR VQSM"/>
    <property type="match status" value="1"/>
</dbReference>
<dbReference type="InterPro" id="IPR009057">
    <property type="entry name" value="Homeodomain-like_sf"/>
</dbReference>
<evidence type="ECO:0000256" key="4">
    <source>
        <dbReference type="SAM" id="MobiDB-lite"/>
    </source>
</evidence>
<dbReference type="PROSITE" id="PS01124">
    <property type="entry name" value="HTH_ARAC_FAMILY_2"/>
    <property type="match status" value="1"/>
</dbReference>
<organism evidence="6 7">
    <name type="scientific">Paenibacillus soyae</name>
    <dbReference type="NCBI Taxonomy" id="2969249"/>
    <lineage>
        <taxon>Bacteria</taxon>
        <taxon>Bacillati</taxon>
        <taxon>Bacillota</taxon>
        <taxon>Bacilli</taxon>
        <taxon>Bacillales</taxon>
        <taxon>Paenibacillaceae</taxon>
        <taxon>Paenibacillus</taxon>
    </lineage>
</organism>
<dbReference type="AlphaFoldDB" id="A0A9X2MV28"/>
<evidence type="ECO:0000313" key="6">
    <source>
        <dbReference type="EMBL" id="MCR2806403.1"/>
    </source>
</evidence>
<dbReference type="SUPFAM" id="SSF46689">
    <property type="entry name" value="Homeodomain-like"/>
    <property type="match status" value="1"/>
</dbReference>
<dbReference type="RefSeq" id="WP_257449817.1">
    <property type="nucleotide sequence ID" value="NZ_JANIPJ010000017.1"/>
</dbReference>
<dbReference type="GO" id="GO:0000976">
    <property type="term" value="F:transcription cis-regulatory region binding"/>
    <property type="evidence" value="ECO:0007669"/>
    <property type="project" value="TreeGrafter"/>
</dbReference>
<dbReference type="Pfam" id="PF12833">
    <property type="entry name" value="HTH_18"/>
    <property type="match status" value="1"/>
</dbReference>
<feature type="region of interest" description="Disordered" evidence="4">
    <location>
        <begin position="329"/>
        <end position="351"/>
    </location>
</feature>
<feature type="domain" description="HTH araC/xylS-type" evidence="5">
    <location>
        <begin position="234"/>
        <end position="332"/>
    </location>
</feature>
<dbReference type="Pfam" id="PF12625">
    <property type="entry name" value="Arabinose_bd"/>
    <property type="match status" value="1"/>
</dbReference>
<dbReference type="Gene3D" id="1.10.10.60">
    <property type="entry name" value="Homeodomain-like"/>
    <property type="match status" value="1"/>
</dbReference>
<dbReference type="SMART" id="SM00342">
    <property type="entry name" value="HTH_ARAC"/>
    <property type="match status" value="1"/>
</dbReference>
<evidence type="ECO:0000256" key="1">
    <source>
        <dbReference type="ARBA" id="ARBA00023015"/>
    </source>
</evidence>
<keyword evidence="3" id="KW-0804">Transcription</keyword>
<gene>
    <name evidence="6" type="ORF">NQZ67_21210</name>
</gene>
<dbReference type="GO" id="GO:0005829">
    <property type="term" value="C:cytosol"/>
    <property type="evidence" value="ECO:0007669"/>
    <property type="project" value="TreeGrafter"/>
</dbReference>
<dbReference type="InterPro" id="IPR018060">
    <property type="entry name" value="HTH_AraC"/>
</dbReference>
<dbReference type="InterPro" id="IPR032687">
    <property type="entry name" value="AraC-type_N"/>
</dbReference>
<name>A0A9X2MV28_9BACL</name>
<comment type="caution">
    <text evidence="6">The sequence shown here is derived from an EMBL/GenBank/DDBJ whole genome shotgun (WGS) entry which is preliminary data.</text>
</comment>